<protein>
    <submittedName>
        <fullName evidence="3">Serine hydrolase</fullName>
    </submittedName>
</protein>
<feature type="domain" description="Beta-lactamase-related" evidence="2">
    <location>
        <begin position="31"/>
        <end position="331"/>
    </location>
</feature>
<dbReference type="GO" id="GO:0016787">
    <property type="term" value="F:hydrolase activity"/>
    <property type="evidence" value="ECO:0007669"/>
    <property type="project" value="UniProtKB-KW"/>
</dbReference>
<keyword evidence="1" id="KW-0812">Transmembrane</keyword>
<accession>A0A5Q2RJ50</accession>
<keyword evidence="4" id="KW-1185">Reference proteome</keyword>
<keyword evidence="3" id="KW-0378">Hydrolase</keyword>
<evidence type="ECO:0000256" key="1">
    <source>
        <dbReference type="SAM" id="Phobius"/>
    </source>
</evidence>
<dbReference type="Gene3D" id="3.40.710.10">
    <property type="entry name" value="DD-peptidase/beta-lactamase superfamily"/>
    <property type="match status" value="1"/>
</dbReference>
<gene>
    <name evidence="3" type="ORF">GH723_04465</name>
</gene>
<keyword evidence="1" id="KW-1133">Transmembrane helix</keyword>
<evidence type="ECO:0000313" key="3">
    <source>
        <dbReference type="EMBL" id="QGG94416.1"/>
    </source>
</evidence>
<evidence type="ECO:0000259" key="2">
    <source>
        <dbReference type="Pfam" id="PF00144"/>
    </source>
</evidence>
<dbReference type="AlphaFoldDB" id="A0A5Q2RJ50"/>
<dbReference type="Proteomes" id="UP000334019">
    <property type="component" value="Chromosome"/>
</dbReference>
<dbReference type="SUPFAM" id="SSF56601">
    <property type="entry name" value="beta-lactamase/transpeptidase-like"/>
    <property type="match status" value="1"/>
</dbReference>
<dbReference type="InterPro" id="IPR012338">
    <property type="entry name" value="Beta-lactam/transpept-like"/>
</dbReference>
<dbReference type="Pfam" id="PF00144">
    <property type="entry name" value="Beta-lactamase"/>
    <property type="match status" value="1"/>
</dbReference>
<evidence type="ECO:0000313" key="4">
    <source>
        <dbReference type="Proteomes" id="UP000334019"/>
    </source>
</evidence>
<organism evidence="3 4">
    <name type="scientific">Actinomarinicola tropica</name>
    <dbReference type="NCBI Taxonomy" id="2789776"/>
    <lineage>
        <taxon>Bacteria</taxon>
        <taxon>Bacillati</taxon>
        <taxon>Actinomycetota</taxon>
        <taxon>Acidimicrobiia</taxon>
        <taxon>Acidimicrobiales</taxon>
        <taxon>Iamiaceae</taxon>
        <taxon>Actinomarinicola</taxon>
    </lineage>
</organism>
<dbReference type="KEGG" id="atq:GH723_04465"/>
<dbReference type="InterPro" id="IPR050491">
    <property type="entry name" value="AmpC-like"/>
</dbReference>
<reference evidence="3 4" key="1">
    <citation type="submission" date="2019-11" db="EMBL/GenBank/DDBJ databases">
        <authorList>
            <person name="He Y."/>
        </authorList>
    </citation>
    <scope>NUCLEOTIDE SEQUENCE [LARGE SCALE GENOMIC DNA]</scope>
    <source>
        <strain evidence="3 4">SCSIO 58843</strain>
    </source>
</reference>
<keyword evidence="1" id="KW-0472">Membrane</keyword>
<dbReference type="PANTHER" id="PTHR46825">
    <property type="entry name" value="D-ALANYL-D-ALANINE-CARBOXYPEPTIDASE/ENDOPEPTIDASE AMPH"/>
    <property type="match status" value="1"/>
</dbReference>
<dbReference type="PANTHER" id="PTHR46825:SF8">
    <property type="entry name" value="BETA-LACTAMASE-RELATED"/>
    <property type="match status" value="1"/>
</dbReference>
<sequence>MRSRRRRIGIGRPRSVPPVEDLVREHVGPVVGKVPGVVVAVLAEDEEHVVALGDLRSRPDPRHDCWEIASITKGFTGMLLAEMSLRGEVRLDDPIGTHLPDDVAARLPPPDRQPTLDDLATHRGGFPSIPPALLRRARGANPYAQLDEAMVFDVLGRRTRRARRDRLSYSNFGMGLLGHILGRVAGQPYGELLRSRILEPLDLHRTGVGTCGDGTEVVPGVRKGKGTPAWTFGALAACGALRATPADLLAFARITLDPPSGAVGDAMQLAMTPRRKGPAPDMRIGLGWMTRTSPRGDVVWHNGGTYGASSFLAVDRTRRTAVVALGTTGPRLLPRLDAPGWALLDAIA</sequence>
<feature type="transmembrane region" description="Helical" evidence="1">
    <location>
        <begin position="167"/>
        <end position="186"/>
    </location>
</feature>
<dbReference type="InterPro" id="IPR001466">
    <property type="entry name" value="Beta-lactam-related"/>
</dbReference>
<name>A0A5Q2RJ50_9ACTN</name>
<proteinExistence type="predicted"/>
<dbReference type="EMBL" id="CP045851">
    <property type="protein sequence ID" value="QGG94416.1"/>
    <property type="molecule type" value="Genomic_DNA"/>
</dbReference>